<dbReference type="Pfam" id="PF00656">
    <property type="entry name" value="Peptidase_C14"/>
    <property type="match status" value="1"/>
</dbReference>
<dbReference type="GO" id="GO:0072557">
    <property type="term" value="C:IPAF inflammasome complex"/>
    <property type="evidence" value="ECO:0007669"/>
    <property type="project" value="TreeGrafter"/>
</dbReference>
<dbReference type="AlphaFoldDB" id="A0A8C3C7V1"/>
<accession>A0A8C3C7V1</accession>
<dbReference type="GO" id="GO:0004197">
    <property type="term" value="F:cysteine-type endopeptidase activity"/>
    <property type="evidence" value="ECO:0007669"/>
    <property type="project" value="InterPro"/>
</dbReference>
<evidence type="ECO:0000256" key="1">
    <source>
        <dbReference type="ARBA" id="ARBA00010134"/>
    </source>
</evidence>
<reference evidence="6" key="1">
    <citation type="submission" date="2025-08" db="UniProtKB">
        <authorList>
            <consortium name="Ensembl"/>
        </authorList>
    </citation>
    <scope>IDENTIFICATION</scope>
</reference>
<dbReference type="InterPro" id="IPR011600">
    <property type="entry name" value="Pept_C14_caspase"/>
</dbReference>
<feature type="region of interest" description="Disordered" evidence="3">
    <location>
        <begin position="1"/>
        <end position="80"/>
    </location>
</feature>
<feature type="compositionally biased region" description="Low complexity" evidence="3">
    <location>
        <begin position="68"/>
        <end position="77"/>
    </location>
</feature>
<dbReference type="InterPro" id="IPR029030">
    <property type="entry name" value="Caspase-like_dom_sf"/>
</dbReference>
<evidence type="ECO:0008006" key="8">
    <source>
        <dbReference type="Google" id="ProtNLM"/>
    </source>
</evidence>
<dbReference type="GO" id="GO:0006508">
    <property type="term" value="P:proteolysis"/>
    <property type="evidence" value="ECO:0007669"/>
    <property type="project" value="InterPro"/>
</dbReference>
<dbReference type="InterPro" id="IPR001309">
    <property type="entry name" value="Pept_C14_p20"/>
</dbReference>
<evidence type="ECO:0000256" key="2">
    <source>
        <dbReference type="RuleBase" id="RU003971"/>
    </source>
</evidence>
<proteinExistence type="inferred from homology"/>
<feature type="compositionally biased region" description="Basic residues" evidence="3">
    <location>
        <begin position="40"/>
        <end position="51"/>
    </location>
</feature>
<dbReference type="Proteomes" id="UP000694556">
    <property type="component" value="Unassembled WGS sequence"/>
</dbReference>
<dbReference type="InterPro" id="IPR002398">
    <property type="entry name" value="Pept_C14"/>
</dbReference>
<sequence length="465" mass="51521">MSERNASPPSAEPAAGPRPSARPQAYPVTGRGARGGAGRGARRPMRNHSASRRGQSARGQTFTSGRAALGPWGLGVPVPRPPRARPGGCCRWRGPRGEALGRGWGPGAGRWRWRWRGSRQEAGRERLGRVCFRFPQPGRLQGDGGPGAAEGARGLCGACAEAGDLEASGRPAGPQGSPGVQPPVSIQGQQWIRQCSLSEYQRIQEAEGNQIYPILLPRETRTRRALLICNTEFEHLRQREGAEVDVKEMTKLLEGLGYRVDFHENLTSQEMATVMKDFAGHKDHLTSDSTFLVFMSHGRRTGLCGTKSRDETTDILSLDTIYENFNNKHCKALIGKPKVVIIQSCRGDNRGSVLVSDSAISEVPALSSDSMNTLKRQCKKFRVIHLESDFATLYSSTPDTLSWRSPVTGSIFIQRLVEQFRSHAFNSDLQELFRKVQRSFEDFPRQLPTQERTTMLRKFYLFPGH</sequence>
<dbReference type="PROSITE" id="PS50208">
    <property type="entry name" value="CASPASE_P20"/>
    <property type="match status" value="1"/>
</dbReference>
<dbReference type="PROSITE" id="PS01121">
    <property type="entry name" value="CASPASE_HIS"/>
    <property type="match status" value="1"/>
</dbReference>
<feature type="domain" description="Caspase family p10" evidence="4">
    <location>
        <begin position="380"/>
        <end position="463"/>
    </location>
</feature>
<evidence type="ECO:0000259" key="5">
    <source>
        <dbReference type="PROSITE" id="PS50208"/>
    </source>
</evidence>
<feature type="domain" description="Caspase family p20" evidence="5">
    <location>
        <begin position="221"/>
        <end position="349"/>
    </location>
</feature>
<dbReference type="FunFam" id="3.40.50.1460:FF:000007">
    <property type="entry name" value="Caspase-1"/>
    <property type="match status" value="1"/>
</dbReference>
<protein>
    <recommendedName>
        <fullName evidence="8">Caspase-1</fullName>
    </recommendedName>
</protein>
<dbReference type="PANTHER" id="PTHR47901:SF3">
    <property type="entry name" value="CASPASE-1"/>
    <property type="match status" value="1"/>
</dbReference>
<evidence type="ECO:0000313" key="7">
    <source>
        <dbReference type="Proteomes" id="UP000694556"/>
    </source>
</evidence>
<name>A0A8C3C7V1_CAIMO</name>
<dbReference type="SMART" id="SM00115">
    <property type="entry name" value="CASc"/>
    <property type="match status" value="1"/>
</dbReference>
<dbReference type="CDD" id="cd00032">
    <property type="entry name" value="CASc"/>
    <property type="match status" value="1"/>
</dbReference>
<evidence type="ECO:0000259" key="4">
    <source>
        <dbReference type="PROSITE" id="PS50207"/>
    </source>
</evidence>
<dbReference type="PRINTS" id="PR00376">
    <property type="entry name" value="IL1BCENZYME"/>
</dbReference>
<evidence type="ECO:0000256" key="3">
    <source>
        <dbReference type="SAM" id="MobiDB-lite"/>
    </source>
</evidence>
<dbReference type="GO" id="GO:0097169">
    <property type="term" value="C:AIM2 inflammasome complex"/>
    <property type="evidence" value="ECO:0007669"/>
    <property type="project" value="TreeGrafter"/>
</dbReference>
<organism evidence="6 7">
    <name type="scientific">Cairina moschata</name>
    <name type="common">Muscovy duck</name>
    <dbReference type="NCBI Taxonomy" id="8855"/>
    <lineage>
        <taxon>Eukaryota</taxon>
        <taxon>Metazoa</taxon>
        <taxon>Chordata</taxon>
        <taxon>Craniata</taxon>
        <taxon>Vertebrata</taxon>
        <taxon>Euteleostomi</taxon>
        <taxon>Archelosauria</taxon>
        <taxon>Archosauria</taxon>
        <taxon>Dinosauria</taxon>
        <taxon>Saurischia</taxon>
        <taxon>Theropoda</taxon>
        <taxon>Coelurosauria</taxon>
        <taxon>Aves</taxon>
        <taxon>Neognathae</taxon>
        <taxon>Galloanserae</taxon>
        <taxon>Anseriformes</taxon>
        <taxon>Anatidae</taxon>
        <taxon>Anatinae</taxon>
        <taxon>Cairina</taxon>
    </lineage>
</organism>
<comment type="similarity">
    <text evidence="1 2">Belongs to the peptidase C14A family.</text>
</comment>
<dbReference type="InterPro" id="IPR002138">
    <property type="entry name" value="Pept_C14_p10"/>
</dbReference>
<feature type="compositionally biased region" description="Low complexity" evidence="3">
    <location>
        <begin position="1"/>
        <end position="25"/>
    </location>
</feature>
<dbReference type="SUPFAM" id="SSF52129">
    <property type="entry name" value="Caspase-like"/>
    <property type="match status" value="1"/>
</dbReference>
<dbReference type="GO" id="GO:0072559">
    <property type="term" value="C:NLRP3 inflammasome complex"/>
    <property type="evidence" value="ECO:0007669"/>
    <property type="project" value="TreeGrafter"/>
</dbReference>
<feature type="compositionally biased region" description="Polar residues" evidence="3">
    <location>
        <begin position="52"/>
        <end position="64"/>
    </location>
</feature>
<keyword evidence="7" id="KW-1185">Reference proteome</keyword>
<dbReference type="InterPro" id="IPR015917">
    <property type="entry name" value="Pept_C14A"/>
</dbReference>
<dbReference type="PANTHER" id="PTHR47901">
    <property type="entry name" value="CASPASE RECRUITMENT DOMAIN-CONTAINING PROTEIN 18"/>
    <property type="match status" value="1"/>
</dbReference>
<dbReference type="Gene3D" id="3.40.50.1460">
    <property type="match status" value="1"/>
</dbReference>
<dbReference type="PROSITE" id="PS50207">
    <property type="entry name" value="CASPASE_P10"/>
    <property type="match status" value="1"/>
</dbReference>
<reference evidence="6" key="2">
    <citation type="submission" date="2025-09" db="UniProtKB">
        <authorList>
            <consortium name="Ensembl"/>
        </authorList>
    </citation>
    <scope>IDENTIFICATION</scope>
</reference>
<dbReference type="Gene3D" id="3.30.70.1470">
    <property type="entry name" value="Caspase-like"/>
    <property type="match status" value="1"/>
</dbReference>
<dbReference type="GO" id="GO:0050727">
    <property type="term" value="P:regulation of inflammatory response"/>
    <property type="evidence" value="ECO:0007669"/>
    <property type="project" value="TreeGrafter"/>
</dbReference>
<dbReference type="InterPro" id="IPR016129">
    <property type="entry name" value="Caspase_his_AS"/>
</dbReference>
<dbReference type="Ensembl" id="ENSCMMT00000018178.1">
    <property type="protein sequence ID" value="ENSCMMP00000016530.1"/>
    <property type="gene ID" value="ENSCMMG00000010504.1"/>
</dbReference>
<evidence type="ECO:0000313" key="6">
    <source>
        <dbReference type="Ensembl" id="ENSCMMP00000016530.1"/>
    </source>
</evidence>